<proteinExistence type="predicted"/>
<evidence type="ECO:0000313" key="2">
    <source>
        <dbReference type="Proteomes" id="UP001234989"/>
    </source>
</evidence>
<dbReference type="Proteomes" id="UP001234989">
    <property type="component" value="Chromosome 7"/>
</dbReference>
<accession>A0AAF0ZEV5</accession>
<protein>
    <submittedName>
        <fullName evidence="1">Uncharacterized protein</fullName>
    </submittedName>
</protein>
<name>A0AAF0ZEV5_SOLVR</name>
<dbReference type="AlphaFoldDB" id="A0AAF0ZEV5"/>
<keyword evidence="2" id="KW-1185">Reference proteome</keyword>
<organism evidence="1 2">
    <name type="scientific">Solanum verrucosum</name>
    <dbReference type="NCBI Taxonomy" id="315347"/>
    <lineage>
        <taxon>Eukaryota</taxon>
        <taxon>Viridiplantae</taxon>
        <taxon>Streptophyta</taxon>
        <taxon>Embryophyta</taxon>
        <taxon>Tracheophyta</taxon>
        <taxon>Spermatophyta</taxon>
        <taxon>Magnoliopsida</taxon>
        <taxon>eudicotyledons</taxon>
        <taxon>Gunneridae</taxon>
        <taxon>Pentapetalae</taxon>
        <taxon>asterids</taxon>
        <taxon>lamiids</taxon>
        <taxon>Solanales</taxon>
        <taxon>Solanaceae</taxon>
        <taxon>Solanoideae</taxon>
        <taxon>Solaneae</taxon>
        <taxon>Solanum</taxon>
    </lineage>
</organism>
<sequence length="16" mass="1788">MDLRSVSPFRQPGLGK</sequence>
<evidence type="ECO:0000313" key="1">
    <source>
        <dbReference type="EMBL" id="WMV37982.1"/>
    </source>
</evidence>
<dbReference type="EMBL" id="CP133618">
    <property type="protein sequence ID" value="WMV37982.1"/>
    <property type="molecule type" value="Genomic_DNA"/>
</dbReference>
<gene>
    <name evidence="1" type="ORF">MTR67_031367</name>
</gene>
<reference evidence="1" key="1">
    <citation type="submission" date="2023-08" db="EMBL/GenBank/DDBJ databases">
        <title>A de novo genome assembly of Solanum verrucosum Schlechtendal, a Mexican diploid species geographically isolated from the other diploid A-genome species in potato relatives.</title>
        <authorList>
            <person name="Hosaka K."/>
        </authorList>
    </citation>
    <scope>NUCLEOTIDE SEQUENCE</scope>
    <source>
        <tissue evidence="1">Young leaves</tissue>
    </source>
</reference>